<keyword evidence="1" id="KW-1133">Transmembrane helix</keyword>
<feature type="transmembrane region" description="Helical" evidence="1">
    <location>
        <begin position="6"/>
        <end position="29"/>
    </location>
</feature>
<keyword evidence="1" id="KW-0472">Membrane</keyword>
<evidence type="ECO:0000256" key="1">
    <source>
        <dbReference type="SAM" id="Phobius"/>
    </source>
</evidence>
<dbReference type="EMBL" id="CP005076">
    <property type="protein sequence ID" value="AGR41946.1"/>
    <property type="molecule type" value="Genomic_DNA"/>
</dbReference>
<name>S5LZD5_9MOLU</name>
<dbReference type="Proteomes" id="UP000014983">
    <property type="component" value="Chromosome"/>
</dbReference>
<dbReference type="AlphaFoldDB" id="S5LZD5"/>
<evidence type="ECO:0000313" key="3">
    <source>
        <dbReference type="Proteomes" id="UP000014983"/>
    </source>
</evidence>
<dbReference type="STRING" id="1276221.SDIMI_v3c02420"/>
<keyword evidence="3" id="KW-1185">Reference proteome</keyword>
<organism evidence="2 3">
    <name type="scientific">Spiroplasma diminutum CUAS-1</name>
    <dbReference type="NCBI Taxonomy" id="1276221"/>
    <lineage>
        <taxon>Bacteria</taxon>
        <taxon>Bacillati</taxon>
        <taxon>Mycoplasmatota</taxon>
        <taxon>Mollicutes</taxon>
        <taxon>Entomoplasmatales</taxon>
        <taxon>Spiroplasmataceae</taxon>
        <taxon>Spiroplasma</taxon>
    </lineage>
</organism>
<dbReference type="HOGENOM" id="CLU_2195267_0_0_14"/>
<gene>
    <name evidence="2" type="ORF">SDIMI_v3c02420</name>
</gene>
<sequence>MWSIIEIFQFITLNIICGFFIYFSIINLLKVKSNTKLKIIYISMLIVNIIWLIFIYTITFIVWKTSWGFNFWLFFSFSLTDILYFIIMIFIDKSILKTLGINKKELSN</sequence>
<evidence type="ECO:0000313" key="2">
    <source>
        <dbReference type="EMBL" id="AGR41946.1"/>
    </source>
</evidence>
<feature type="transmembrane region" description="Helical" evidence="1">
    <location>
        <begin position="41"/>
        <end position="63"/>
    </location>
</feature>
<reference evidence="2 3" key="1">
    <citation type="journal article" date="2013" name="Genome Biol. Evol.">
        <title>Comparison of metabolic capacities and inference of gene content evolution in mosquito-associated Spiroplasma diminutum and S. taiwanense.</title>
        <authorList>
            <person name="Lo W.S."/>
            <person name="Ku C."/>
            <person name="Chen L.L."/>
            <person name="Chang T.H."/>
            <person name="Kuo C.H."/>
        </authorList>
    </citation>
    <scope>NUCLEOTIDE SEQUENCE [LARGE SCALE GENOMIC DNA]</scope>
    <source>
        <strain evidence="2">CUAS-1</strain>
    </source>
</reference>
<protein>
    <recommendedName>
        <fullName evidence="4">Transmembrane protein</fullName>
    </recommendedName>
</protein>
<feature type="transmembrane region" description="Helical" evidence="1">
    <location>
        <begin position="69"/>
        <end position="91"/>
    </location>
</feature>
<proteinExistence type="predicted"/>
<keyword evidence="1" id="KW-0812">Transmembrane</keyword>
<dbReference type="InParanoid" id="S5LZD5"/>
<dbReference type="KEGG" id="sdi:SDIMI_v3c02420"/>
<accession>S5LZD5</accession>
<evidence type="ECO:0008006" key="4">
    <source>
        <dbReference type="Google" id="ProtNLM"/>
    </source>
</evidence>